<organism evidence="2 3">
    <name type="scientific">Plakobranchus ocellatus</name>
    <dbReference type="NCBI Taxonomy" id="259542"/>
    <lineage>
        <taxon>Eukaryota</taxon>
        <taxon>Metazoa</taxon>
        <taxon>Spiralia</taxon>
        <taxon>Lophotrochozoa</taxon>
        <taxon>Mollusca</taxon>
        <taxon>Gastropoda</taxon>
        <taxon>Heterobranchia</taxon>
        <taxon>Euthyneura</taxon>
        <taxon>Panpulmonata</taxon>
        <taxon>Sacoglossa</taxon>
        <taxon>Placobranchoidea</taxon>
        <taxon>Plakobranchidae</taxon>
        <taxon>Plakobranchus</taxon>
    </lineage>
</organism>
<comment type="caution">
    <text evidence="2">The sequence shown here is derived from an EMBL/GenBank/DDBJ whole genome shotgun (WGS) entry which is preliminary data.</text>
</comment>
<proteinExistence type="predicted"/>
<keyword evidence="3" id="KW-1185">Reference proteome</keyword>
<name>A0AAV4CIR9_9GAST</name>
<evidence type="ECO:0000313" key="3">
    <source>
        <dbReference type="Proteomes" id="UP000735302"/>
    </source>
</evidence>
<feature type="region of interest" description="Disordered" evidence="1">
    <location>
        <begin position="1"/>
        <end position="29"/>
    </location>
</feature>
<gene>
    <name evidence="2" type="ORF">PoB_005807700</name>
</gene>
<sequence length="88" mass="9888">MDGKTEEERERKERENERSGFVDGKEGSDRQFLDLSSTASSGLLRLVTGHGHPSLAGPDTVYQVLGSNRKKNGWFDLMGKRLDLLRHS</sequence>
<dbReference type="EMBL" id="BLXT01006411">
    <property type="protein sequence ID" value="GFO31572.1"/>
    <property type="molecule type" value="Genomic_DNA"/>
</dbReference>
<dbReference type="Proteomes" id="UP000735302">
    <property type="component" value="Unassembled WGS sequence"/>
</dbReference>
<evidence type="ECO:0000313" key="2">
    <source>
        <dbReference type="EMBL" id="GFO31572.1"/>
    </source>
</evidence>
<evidence type="ECO:0000256" key="1">
    <source>
        <dbReference type="SAM" id="MobiDB-lite"/>
    </source>
</evidence>
<protein>
    <submittedName>
        <fullName evidence="2">Uncharacterized protein</fullName>
    </submittedName>
</protein>
<dbReference type="AlphaFoldDB" id="A0AAV4CIR9"/>
<accession>A0AAV4CIR9</accession>
<reference evidence="2 3" key="1">
    <citation type="journal article" date="2021" name="Elife">
        <title>Chloroplast acquisition without the gene transfer in kleptoplastic sea slugs, Plakobranchus ocellatus.</title>
        <authorList>
            <person name="Maeda T."/>
            <person name="Takahashi S."/>
            <person name="Yoshida T."/>
            <person name="Shimamura S."/>
            <person name="Takaki Y."/>
            <person name="Nagai Y."/>
            <person name="Toyoda A."/>
            <person name="Suzuki Y."/>
            <person name="Arimoto A."/>
            <person name="Ishii H."/>
            <person name="Satoh N."/>
            <person name="Nishiyama T."/>
            <person name="Hasebe M."/>
            <person name="Maruyama T."/>
            <person name="Minagawa J."/>
            <person name="Obokata J."/>
            <person name="Shigenobu S."/>
        </authorList>
    </citation>
    <scope>NUCLEOTIDE SEQUENCE [LARGE SCALE GENOMIC DNA]</scope>
</reference>